<dbReference type="Proteomes" id="UP001257277">
    <property type="component" value="Unassembled WGS sequence"/>
</dbReference>
<evidence type="ECO:0000256" key="1">
    <source>
        <dbReference type="SAM" id="Phobius"/>
    </source>
</evidence>
<evidence type="ECO:0000313" key="2">
    <source>
        <dbReference type="EMBL" id="MDT7831136.1"/>
    </source>
</evidence>
<keyword evidence="3" id="KW-1185">Reference proteome</keyword>
<gene>
    <name evidence="2" type="ORF">RQM59_02025</name>
</gene>
<evidence type="ECO:0000313" key="3">
    <source>
        <dbReference type="Proteomes" id="UP001257277"/>
    </source>
</evidence>
<keyword evidence="1" id="KW-0812">Transmembrane</keyword>
<dbReference type="InterPro" id="IPR025962">
    <property type="entry name" value="SdpI/YhfL"/>
</dbReference>
<dbReference type="Pfam" id="PF13630">
    <property type="entry name" value="SdpI"/>
    <property type="match status" value="1"/>
</dbReference>
<feature type="transmembrane region" description="Helical" evidence="1">
    <location>
        <begin position="82"/>
        <end position="99"/>
    </location>
</feature>
<sequence length="116" mass="13704">MPEHYLYVLSVNGLLLLISIIFNYFPPKKINRFYGYRTHKSMLNQDIWDSANRVFNKTLISYALASFIVALLLAYLNPEMMTSWVPMALLFFTVIVCIYKTEQEIKQHFDDEGKRK</sequence>
<feature type="transmembrane region" description="Helical" evidence="1">
    <location>
        <begin position="59"/>
        <end position="76"/>
    </location>
</feature>
<feature type="transmembrane region" description="Helical" evidence="1">
    <location>
        <begin position="6"/>
        <end position="25"/>
    </location>
</feature>
<reference evidence="2 3" key="1">
    <citation type="submission" date="2023-09" db="EMBL/GenBank/DDBJ databases">
        <title>Novel taxa isolated from Blanes Bay.</title>
        <authorList>
            <person name="Rey-Velasco X."/>
            <person name="Lucena T."/>
        </authorList>
    </citation>
    <scope>NUCLEOTIDE SEQUENCE [LARGE SCALE GENOMIC DNA]</scope>
    <source>
        <strain evidence="2 3">S356</strain>
    </source>
</reference>
<keyword evidence="1" id="KW-1133">Transmembrane helix</keyword>
<name>A0ABU3LCW6_9FLAO</name>
<proteinExistence type="predicted"/>
<organism evidence="2 3">
    <name type="scientific">Asprobacillus argus</name>
    <dbReference type="NCBI Taxonomy" id="3076534"/>
    <lineage>
        <taxon>Bacteria</taxon>
        <taxon>Pseudomonadati</taxon>
        <taxon>Bacteroidota</taxon>
        <taxon>Flavobacteriia</taxon>
        <taxon>Flavobacteriales</taxon>
        <taxon>Flavobacteriaceae</taxon>
        <taxon>Asprobacillus</taxon>
    </lineage>
</organism>
<comment type="caution">
    <text evidence="2">The sequence shown here is derived from an EMBL/GenBank/DDBJ whole genome shotgun (WGS) entry which is preliminary data.</text>
</comment>
<dbReference type="EMBL" id="JAVTTO010000001">
    <property type="protein sequence ID" value="MDT7831136.1"/>
    <property type="molecule type" value="Genomic_DNA"/>
</dbReference>
<dbReference type="RefSeq" id="WP_349240388.1">
    <property type="nucleotide sequence ID" value="NZ_JAVTTO010000001.1"/>
</dbReference>
<keyword evidence="1" id="KW-0472">Membrane</keyword>
<accession>A0ABU3LCW6</accession>
<protein>
    <submittedName>
        <fullName evidence="2">SdpI family protein</fullName>
    </submittedName>
</protein>